<accession>A0AAD6MW13</accession>
<feature type="transmembrane region" description="Helical" evidence="1">
    <location>
        <begin position="145"/>
        <end position="168"/>
    </location>
</feature>
<evidence type="ECO:0000256" key="1">
    <source>
        <dbReference type="SAM" id="Phobius"/>
    </source>
</evidence>
<reference evidence="2" key="2">
    <citation type="submission" date="2023-01" db="EMBL/GenBank/DDBJ databases">
        <authorList>
            <person name="Petersen C."/>
        </authorList>
    </citation>
    <scope>NUCLEOTIDE SEQUENCE</scope>
    <source>
        <strain evidence="2">IBT 17514</strain>
    </source>
</reference>
<dbReference type="EMBL" id="JAQJAN010000006">
    <property type="protein sequence ID" value="KAJ5727050.1"/>
    <property type="molecule type" value="Genomic_DNA"/>
</dbReference>
<organism evidence="2 3">
    <name type="scientific">Penicillium malachiteum</name>
    <dbReference type="NCBI Taxonomy" id="1324776"/>
    <lineage>
        <taxon>Eukaryota</taxon>
        <taxon>Fungi</taxon>
        <taxon>Dikarya</taxon>
        <taxon>Ascomycota</taxon>
        <taxon>Pezizomycotina</taxon>
        <taxon>Eurotiomycetes</taxon>
        <taxon>Eurotiomycetidae</taxon>
        <taxon>Eurotiales</taxon>
        <taxon>Aspergillaceae</taxon>
        <taxon>Penicillium</taxon>
    </lineage>
</organism>
<evidence type="ECO:0000313" key="2">
    <source>
        <dbReference type="EMBL" id="KAJ5727050.1"/>
    </source>
</evidence>
<keyword evidence="3" id="KW-1185">Reference proteome</keyword>
<feature type="transmembrane region" description="Helical" evidence="1">
    <location>
        <begin position="73"/>
        <end position="96"/>
    </location>
</feature>
<sequence>MLPTMTSTGTMESRLTNKRWLFCLSICGLFSAVSFIISFASSGNIPPTKPWWDADTVKLHYLKHEKGTQVATIFLFLSGAFFLPFSTAIATQIRLIPTIHPAIPDLQLACAAASVCIWMISATFMSLLTFRDYSAELVQLLNDAMWLSILMSWPIFWIQFWTISWAVFSDCSPDPVFPKLMGWVNLLSPIVLALASGIHMHHSGAMAWNGGLVFWPTLAVYAVEINCCCWYLVRNIRRGLVGSTAK</sequence>
<evidence type="ECO:0000313" key="3">
    <source>
        <dbReference type="Proteomes" id="UP001215712"/>
    </source>
</evidence>
<reference evidence="2" key="1">
    <citation type="journal article" date="2023" name="IMA Fungus">
        <title>Comparative genomic study of the Penicillium genus elucidates a diverse pangenome and 15 lateral gene transfer events.</title>
        <authorList>
            <person name="Petersen C."/>
            <person name="Sorensen T."/>
            <person name="Nielsen M.R."/>
            <person name="Sondergaard T.E."/>
            <person name="Sorensen J.L."/>
            <person name="Fitzpatrick D.A."/>
            <person name="Frisvad J.C."/>
            <person name="Nielsen K.L."/>
        </authorList>
    </citation>
    <scope>NUCLEOTIDE SEQUENCE</scope>
    <source>
        <strain evidence="2">IBT 17514</strain>
    </source>
</reference>
<feature type="transmembrane region" description="Helical" evidence="1">
    <location>
        <begin position="180"/>
        <end position="200"/>
    </location>
</feature>
<keyword evidence="1" id="KW-1133">Transmembrane helix</keyword>
<dbReference type="Proteomes" id="UP001215712">
    <property type="component" value="Unassembled WGS sequence"/>
</dbReference>
<feature type="transmembrane region" description="Helical" evidence="1">
    <location>
        <begin position="108"/>
        <end position="130"/>
    </location>
</feature>
<proteinExistence type="predicted"/>
<feature type="transmembrane region" description="Helical" evidence="1">
    <location>
        <begin position="212"/>
        <end position="233"/>
    </location>
</feature>
<dbReference type="AlphaFoldDB" id="A0AAD6MW13"/>
<gene>
    <name evidence="2" type="ORF">N7493_004870</name>
</gene>
<feature type="transmembrane region" description="Helical" evidence="1">
    <location>
        <begin position="20"/>
        <end position="41"/>
    </location>
</feature>
<comment type="caution">
    <text evidence="2">The sequence shown here is derived from an EMBL/GenBank/DDBJ whole genome shotgun (WGS) entry which is preliminary data.</text>
</comment>
<keyword evidence="1" id="KW-0472">Membrane</keyword>
<name>A0AAD6MW13_9EURO</name>
<keyword evidence="1" id="KW-0812">Transmembrane</keyword>
<protein>
    <submittedName>
        <fullName evidence="2">Uncharacterized protein</fullName>
    </submittedName>
</protein>